<dbReference type="PANTHER" id="PTHR30212">
    <property type="entry name" value="PROTEIN YIIM"/>
    <property type="match status" value="1"/>
</dbReference>
<dbReference type="Proteomes" id="UP000547510">
    <property type="component" value="Unassembled WGS sequence"/>
</dbReference>
<dbReference type="EMBL" id="JACHJN010000010">
    <property type="protein sequence ID" value="MBB5959207.1"/>
    <property type="molecule type" value="Genomic_DNA"/>
</dbReference>
<evidence type="ECO:0000313" key="2">
    <source>
        <dbReference type="EMBL" id="MBB5959207.1"/>
    </source>
</evidence>
<protein>
    <submittedName>
        <fullName evidence="2">MOSC domain-containing protein YiiM</fullName>
    </submittedName>
</protein>
<gene>
    <name evidence="2" type="ORF">FHS29_005827</name>
</gene>
<dbReference type="RefSeq" id="WP_184695854.1">
    <property type="nucleotide sequence ID" value="NZ_JACHJN010000010.1"/>
</dbReference>
<dbReference type="GO" id="GO:0030151">
    <property type="term" value="F:molybdenum ion binding"/>
    <property type="evidence" value="ECO:0007669"/>
    <property type="project" value="InterPro"/>
</dbReference>
<sequence length="217" mass="23351">MPHVLSVNIGTRTDFDPAALGHTGIGKRPVTGPVQVSAPIEVGSGLAGDHISDSRNHGGPDQAVYAYAREDLDDWAAELGRDLTPGLFGENLTTAGIDLSDVLIGERWRIGTAVLQVTNPRIPCRTFAGVMEESGWVKTFTRKAVPGAYFRVLEAGTITAGDPAELVERPDHDVTIRLAFRALTLEPELLPRLLDAGDLLTDVVRSRAERRLTPDPA</sequence>
<evidence type="ECO:0000259" key="1">
    <source>
        <dbReference type="PROSITE" id="PS51340"/>
    </source>
</evidence>
<dbReference type="Pfam" id="PF03473">
    <property type="entry name" value="MOSC"/>
    <property type="match status" value="1"/>
</dbReference>
<dbReference type="SUPFAM" id="SSF50800">
    <property type="entry name" value="PK beta-barrel domain-like"/>
    <property type="match status" value="1"/>
</dbReference>
<dbReference type="GO" id="GO:0030170">
    <property type="term" value="F:pyridoxal phosphate binding"/>
    <property type="evidence" value="ECO:0007669"/>
    <property type="project" value="InterPro"/>
</dbReference>
<feature type="domain" description="MOSC" evidence="1">
    <location>
        <begin position="28"/>
        <end position="167"/>
    </location>
</feature>
<dbReference type="Gene3D" id="2.40.33.20">
    <property type="entry name" value="PK beta-barrel domain-like"/>
    <property type="match status" value="1"/>
</dbReference>
<organism evidence="2 3">
    <name type="scientific">Saccharothrix tamanrassetensis</name>
    <dbReference type="NCBI Taxonomy" id="1051531"/>
    <lineage>
        <taxon>Bacteria</taxon>
        <taxon>Bacillati</taxon>
        <taxon>Actinomycetota</taxon>
        <taxon>Actinomycetes</taxon>
        <taxon>Pseudonocardiales</taxon>
        <taxon>Pseudonocardiaceae</taxon>
        <taxon>Saccharothrix</taxon>
    </lineage>
</organism>
<keyword evidence="3" id="KW-1185">Reference proteome</keyword>
<dbReference type="InterPro" id="IPR052353">
    <property type="entry name" value="Benzoxazolinone_Detox_Enz"/>
</dbReference>
<name>A0A841CT33_9PSEU</name>
<proteinExistence type="predicted"/>
<comment type="caution">
    <text evidence="2">The sequence shown here is derived from an EMBL/GenBank/DDBJ whole genome shotgun (WGS) entry which is preliminary data.</text>
</comment>
<evidence type="ECO:0000313" key="3">
    <source>
        <dbReference type="Proteomes" id="UP000547510"/>
    </source>
</evidence>
<dbReference type="PROSITE" id="PS51340">
    <property type="entry name" value="MOSC"/>
    <property type="match status" value="1"/>
</dbReference>
<reference evidence="2 3" key="1">
    <citation type="submission" date="2020-08" db="EMBL/GenBank/DDBJ databases">
        <title>Genomic Encyclopedia of Type Strains, Phase III (KMG-III): the genomes of soil and plant-associated and newly described type strains.</title>
        <authorList>
            <person name="Whitman W."/>
        </authorList>
    </citation>
    <scope>NUCLEOTIDE SEQUENCE [LARGE SCALE GENOMIC DNA]</scope>
    <source>
        <strain evidence="2 3">CECT 8640</strain>
    </source>
</reference>
<dbReference type="AlphaFoldDB" id="A0A841CT33"/>
<dbReference type="InterPro" id="IPR005302">
    <property type="entry name" value="MoCF_Sase_C"/>
</dbReference>
<dbReference type="InterPro" id="IPR011037">
    <property type="entry name" value="Pyrv_Knase-like_insert_dom_sf"/>
</dbReference>
<dbReference type="GO" id="GO:0003824">
    <property type="term" value="F:catalytic activity"/>
    <property type="evidence" value="ECO:0007669"/>
    <property type="project" value="InterPro"/>
</dbReference>
<dbReference type="PANTHER" id="PTHR30212:SF2">
    <property type="entry name" value="PROTEIN YIIM"/>
    <property type="match status" value="1"/>
</dbReference>
<accession>A0A841CT33</accession>